<dbReference type="Pfam" id="PF14123">
    <property type="entry name" value="DUF4290"/>
    <property type="match status" value="1"/>
</dbReference>
<keyword evidence="3" id="KW-1185">Reference proteome</keyword>
<reference evidence="2 3" key="1">
    <citation type="submission" date="2016-10" db="EMBL/GenBank/DDBJ databases">
        <authorList>
            <person name="de Groot N.N."/>
        </authorList>
    </citation>
    <scope>NUCLEOTIDE SEQUENCE [LARGE SCALE GENOMIC DNA]</scope>
    <source>
        <strain evidence="2 3">CGMCC 1.12333</strain>
    </source>
</reference>
<sequence length="219" mass="26023">MIDSIEYNTERDYLRIPEYGRHIQKMVNHCKETEDRDERNKIAKAIIGVMGNLNPHLRDVPDFQHKLWDQLFIMADFDLDVDSPYPQPSEELYLQRPEPLAYPQNHPKYRFYGNNIKRMIDVCISWEDGDLKQALKYNIANHMKKSFLSWNKDSVEDEVIFKHLYELSDGQINLARFEEDLTASSDLLRTKPKSRSNNNNYKSKNNRNNKGKNYGKKRH</sequence>
<protein>
    <recommendedName>
        <fullName evidence="4">DNA phosphorothioation-dependent restriction protein DptG</fullName>
    </recommendedName>
</protein>
<gene>
    <name evidence="2" type="ORF">SAMN05216480_11210</name>
</gene>
<feature type="compositionally biased region" description="Basic residues" evidence="1">
    <location>
        <begin position="204"/>
        <end position="219"/>
    </location>
</feature>
<feature type="region of interest" description="Disordered" evidence="1">
    <location>
        <begin position="186"/>
        <end position="219"/>
    </location>
</feature>
<organism evidence="2 3">
    <name type="scientific">Pustulibacterium marinum</name>
    <dbReference type="NCBI Taxonomy" id="1224947"/>
    <lineage>
        <taxon>Bacteria</taxon>
        <taxon>Pseudomonadati</taxon>
        <taxon>Bacteroidota</taxon>
        <taxon>Flavobacteriia</taxon>
        <taxon>Flavobacteriales</taxon>
        <taxon>Flavobacteriaceae</taxon>
        <taxon>Pustulibacterium</taxon>
    </lineage>
</organism>
<accession>A0A1I7HZT3</accession>
<dbReference type="OrthoDB" id="1466969at2"/>
<name>A0A1I7HZT3_9FLAO</name>
<dbReference type="RefSeq" id="WP_093025810.1">
    <property type="nucleotide sequence ID" value="NZ_FPBK01000012.1"/>
</dbReference>
<dbReference type="AlphaFoldDB" id="A0A1I7HZT3"/>
<evidence type="ECO:0000313" key="2">
    <source>
        <dbReference type="EMBL" id="SFU66205.1"/>
    </source>
</evidence>
<evidence type="ECO:0000313" key="3">
    <source>
        <dbReference type="Proteomes" id="UP000199138"/>
    </source>
</evidence>
<dbReference type="Proteomes" id="UP000199138">
    <property type="component" value="Unassembled WGS sequence"/>
</dbReference>
<dbReference type="STRING" id="1224947.SAMN05216480_11210"/>
<evidence type="ECO:0008006" key="4">
    <source>
        <dbReference type="Google" id="ProtNLM"/>
    </source>
</evidence>
<proteinExistence type="predicted"/>
<dbReference type="EMBL" id="FPBK01000012">
    <property type="protein sequence ID" value="SFU66205.1"/>
    <property type="molecule type" value="Genomic_DNA"/>
</dbReference>
<evidence type="ECO:0000256" key="1">
    <source>
        <dbReference type="SAM" id="MobiDB-lite"/>
    </source>
</evidence>
<dbReference type="InterPro" id="IPR025632">
    <property type="entry name" value="DUF4290"/>
</dbReference>